<keyword evidence="1" id="KW-0812">Transmembrane</keyword>
<feature type="transmembrane region" description="Helical" evidence="1">
    <location>
        <begin position="38"/>
        <end position="56"/>
    </location>
</feature>
<proteinExistence type="predicted"/>
<evidence type="ECO:0000256" key="1">
    <source>
        <dbReference type="SAM" id="Phobius"/>
    </source>
</evidence>
<reference evidence="2" key="1">
    <citation type="journal article" date="2023" name="Comput. Struct. Biotechnol. J.">
        <title>Discovery of a novel marine Bacteroidetes with a rich repertoire of carbohydrate-active enzymes.</title>
        <authorList>
            <person name="Chen B."/>
            <person name="Liu G."/>
            <person name="Chen Q."/>
            <person name="Wang H."/>
            <person name="Liu L."/>
            <person name="Tang K."/>
        </authorList>
    </citation>
    <scope>NUCLEOTIDE SEQUENCE</scope>
    <source>
        <strain evidence="2">TK19036</strain>
    </source>
</reference>
<gene>
    <name evidence="2" type="ORF">K4G66_30960</name>
</gene>
<dbReference type="EMBL" id="CP120682">
    <property type="protein sequence ID" value="WKN36789.1"/>
    <property type="molecule type" value="Genomic_DNA"/>
</dbReference>
<feature type="transmembrane region" description="Helical" evidence="1">
    <location>
        <begin position="7"/>
        <end position="26"/>
    </location>
</feature>
<sequence>MKNQSFPLIVAIAVAAVSAYLLFRTVLEQSDHPITFELFAALIGVSITVMLTSILLRRQTVAELRKEENVMFLDMKMKVYLELIDQLQDIISKKNILEEDLIEIRLLNQKIAFISSQEVLEAFNNFSRCYGTKALKDQIDDDDIDELLLELSKMSFHIRRDLLRDTSHEMENEVKVRAAILQSNDNLDIE</sequence>
<dbReference type="AlphaFoldDB" id="A0AA49JG95"/>
<keyword evidence="1" id="KW-1133">Transmembrane helix</keyword>
<reference evidence="2" key="2">
    <citation type="journal article" date="2024" name="Antonie Van Leeuwenhoek">
        <title>Roseihalotalea indica gen. nov., sp. nov., a halophilic Bacteroidetes from mesopelagic Southwest Indian Ocean with higher carbohydrate metabolic potential.</title>
        <authorList>
            <person name="Chen B."/>
            <person name="Zhang M."/>
            <person name="Lin D."/>
            <person name="Ye J."/>
            <person name="Tang K."/>
        </authorList>
    </citation>
    <scope>NUCLEOTIDE SEQUENCE</scope>
    <source>
        <strain evidence="2">TK19036</strain>
    </source>
</reference>
<organism evidence="2">
    <name type="scientific">Roseihalotalea indica</name>
    <dbReference type="NCBI Taxonomy" id="2867963"/>
    <lineage>
        <taxon>Bacteria</taxon>
        <taxon>Pseudomonadati</taxon>
        <taxon>Bacteroidota</taxon>
        <taxon>Cytophagia</taxon>
        <taxon>Cytophagales</taxon>
        <taxon>Catalimonadaceae</taxon>
        <taxon>Roseihalotalea</taxon>
    </lineage>
</organism>
<accession>A0AA49JG95</accession>
<keyword evidence="1" id="KW-0472">Membrane</keyword>
<name>A0AA49JG95_9BACT</name>
<protein>
    <submittedName>
        <fullName evidence="2">Uncharacterized protein</fullName>
    </submittedName>
</protein>
<evidence type="ECO:0000313" key="2">
    <source>
        <dbReference type="EMBL" id="WKN36789.1"/>
    </source>
</evidence>